<gene>
    <name evidence="9" type="ORF">GND95_07150</name>
</gene>
<dbReference type="CDD" id="cd00077">
    <property type="entry name" value="HDc"/>
    <property type="match status" value="1"/>
</dbReference>
<dbReference type="SUPFAM" id="SSF55021">
    <property type="entry name" value="ACT-like"/>
    <property type="match status" value="1"/>
</dbReference>
<dbReference type="Gene3D" id="3.10.20.30">
    <property type="match status" value="1"/>
</dbReference>
<feature type="domain" description="ACT" evidence="6">
    <location>
        <begin position="671"/>
        <end position="745"/>
    </location>
</feature>
<name>A0A7C8LCI5_9FIRM</name>
<dbReference type="PROSITE" id="PS51671">
    <property type="entry name" value="ACT"/>
    <property type="match status" value="1"/>
</dbReference>
<dbReference type="Proteomes" id="UP000483018">
    <property type="component" value="Unassembled WGS sequence"/>
</dbReference>
<dbReference type="InterPro" id="IPR043519">
    <property type="entry name" value="NT_sf"/>
</dbReference>
<dbReference type="Gene3D" id="3.30.70.260">
    <property type="match status" value="1"/>
</dbReference>
<comment type="pathway">
    <text evidence="1">Purine metabolism; ppGpp biosynthesis; ppGpp from GTP: step 1/2.</text>
</comment>
<evidence type="ECO:0000313" key="9">
    <source>
        <dbReference type="EMBL" id="KAE9634441.1"/>
    </source>
</evidence>
<evidence type="ECO:0000256" key="3">
    <source>
        <dbReference type="ARBA" id="ARBA00048244"/>
    </source>
</evidence>
<dbReference type="NCBIfam" id="TIGR00691">
    <property type="entry name" value="spoT_relA"/>
    <property type="match status" value="1"/>
</dbReference>
<dbReference type="SUPFAM" id="SSF109604">
    <property type="entry name" value="HD-domain/PDEase-like"/>
    <property type="match status" value="1"/>
</dbReference>
<dbReference type="InterPro" id="IPR045600">
    <property type="entry name" value="RelA/SpoT_AH_RIS"/>
</dbReference>
<evidence type="ECO:0000259" key="8">
    <source>
        <dbReference type="PROSITE" id="PS51880"/>
    </source>
</evidence>
<dbReference type="FunFam" id="3.30.460.10:FF:000001">
    <property type="entry name" value="GTP pyrophosphokinase RelA"/>
    <property type="match status" value="1"/>
</dbReference>
<dbReference type="Gene3D" id="3.30.460.10">
    <property type="entry name" value="Beta Polymerase, domain 2"/>
    <property type="match status" value="1"/>
</dbReference>
<dbReference type="Pfam" id="PF13291">
    <property type="entry name" value="ACT_4"/>
    <property type="match status" value="1"/>
</dbReference>
<dbReference type="Pfam" id="PF19296">
    <property type="entry name" value="RelA_AH_RIS"/>
    <property type="match status" value="1"/>
</dbReference>
<keyword evidence="10" id="KW-1185">Reference proteome</keyword>
<evidence type="ECO:0000256" key="2">
    <source>
        <dbReference type="ARBA" id="ARBA00013251"/>
    </source>
</evidence>
<dbReference type="PROSITE" id="PS51880">
    <property type="entry name" value="TGS"/>
    <property type="match status" value="1"/>
</dbReference>
<feature type="domain" description="TGS" evidence="8">
    <location>
        <begin position="403"/>
        <end position="464"/>
    </location>
</feature>
<reference evidence="9 10" key="1">
    <citation type="submission" date="2019-12" db="EMBL/GenBank/DDBJ databases">
        <title>Defluviitalea raffinosedens, isolated from a biogas fermenter, genome sequencing and characterization.</title>
        <authorList>
            <person name="Rettenmaier R."/>
            <person name="Schneider M."/>
            <person name="Neuhaus K."/>
            <person name="Liebl W."/>
            <person name="Zverlov V."/>
        </authorList>
    </citation>
    <scope>NUCLEOTIDE SEQUENCE [LARGE SCALE GENOMIC DNA]</scope>
    <source>
        <strain evidence="9 10">249c-K6</strain>
    </source>
</reference>
<dbReference type="UniPathway" id="UPA00908">
    <property type="reaction ID" value="UER00884"/>
</dbReference>
<organism evidence="9 10">
    <name type="scientific">Defluviitalea raffinosedens</name>
    <dbReference type="NCBI Taxonomy" id="1450156"/>
    <lineage>
        <taxon>Bacteria</taxon>
        <taxon>Bacillati</taxon>
        <taxon>Bacillota</taxon>
        <taxon>Clostridia</taxon>
        <taxon>Lachnospirales</taxon>
        <taxon>Defluviitaleaceae</taxon>
        <taxon>Defluviitalea</taxon>
    </lineage>
</organism>
<dbReference type="EC" id="2.7.6.5" evidence="2"/>
<dbReference type="InterPro" id="IPR003607">
    <property type="entry name" value="HD/PDEase_dom"/>
</dbReference>
<dbReference type="PANTHER" id="PTHR21262">
    <property type="entry name" value="GUANOSINE-3',5'-BIS DIPHOSPHATE 3'-PYROPHOSPHOHYDROLASE"/>
    <property type="match status" value="1"/>
</dbReference>
<comment type="catalytic activity">
    <reaction evidence="3">
        <text>GTP + ATP = guanosine 3'-diphosphate 5'-triphosphate + AMP</text>
        <dbReference type="Rhea" id="RHEA:22088"/>
        <dbReference type="ChEBI" id="CHEBI:30616"/>
        <dbReference type="ChEBI" id="CHEBI:37565"/>
        <dbReference type="ChEBI" id="CHEBI:142410"/>
        <dbReference type="ChEBI" id="CHEBI:456215"/>
        <dbReference type="EC" id="2.7.6.5"/>
    </reaction>
</comment>
<dbReference type="RefSeq" id="WP_158740172.1">
    <property type="nucleotide sequence ID" value="NZ_JAFBEP010000002.1"/>
</dbReference>
<dbReference type="InterPro" id="IPR002912">
    <property type="entry name" value="ACT_dom"/>
</dbReference>
<dbReference type="Gene3D" id="1.10.3210.10">
    <property type="entry name" value="Hypothetical protein af1432"/>
    <property type="match status" value="1"/>
</dbReference>
<protein>
    <recommendedName>
        <fullName evidence="2">GTP diphosphokinase</fullName>
        <ecNumber evidence="2">2.7.6.5</ecNumber>
    </recommendedName>
</protein>
<keyword evidence="4" id="KW-0694">RNA-binding</keyword>
<proteinExistence type="inferred from homology"/>
<evidence type="ECO:0000256" key="5">
    <source>
        <dbReference type="RuleBase" id="RU003847"/>
    </source>
</evidence>
<accession>A0A7C8LCI5</accession>
<dbReference type="PANTHER" id="PTHR21262:SF31">
    <property type="entry name" value="GTP PYROPHOSPHOKINASE"/>
    <property type="match status" value="1"/>
</dbReference>
<dbReference type="FunFam" id="3.10.20.30:FF:000002">
    <property type="entry name" value="GTP pyrophosphokinase (RelA/SpoT)"/>
    <property type="match status" value="1"/>
</dbReference>
<dbReference type="InterPro" id="IPR004095">
    <property type="entry name" value="TGS"/>
</dbReference>
<dbReference type="InterPro" id="IPR012676">
    <property type="entry name" value="TGS-like"/>
</dbReference>
<dbReference type="GO" id="GO:0008728">
    <property type="term" value="F:GTP diphosphokinase activity"/>
    <property type="evidence" value="ECO:0007669"/>
    <property type="project" value="UniProtKB-EC"/>
</dbReference>
<comment type="similarity">
    <text evidence="5">Belongs to the relA/spoT family.</text>
</comment>
<evidence type="ECO:0000256" key="4">
    <source>
        <dbReference type="PROSITE-ProRule" id="PRU00182"/>
    </source>
</evidence>
<dbReference type="GO" id="GO:0015970">
    <property type="term" value="P:guanosine tetraphosphate biosynthetic process"/>
    <property type="evidence" value="ECO:0007669"/>
    <property type="project" value="UniProtKB-UniPathway"/>
</dbReference>
<evidence type="ECO:0000259" key="6">
    <source>
        <dbReference type="PROSITE" id="PS51671"/>
    </source>
</evidence>
<feature type="domain" description="HD" evidence="7">
    <location>
        <begin position="48"/>
        <end position="153"/>
    </location>
</feature>
<dbReference type="CDD" id="cd05399">
    <property type="entry name" value="NT_Rel-Spo_like"/>
    <property type="match status" value="1"/>
</dbReference>
<dbReference type="InterPro" id="IPR033655">
    <property type="entry name" value="TGS_RelA/SpoT"/>
</dbReference>
<evidence type="ECO:0000259" key="7">
    <source>
        <dbReference type="PROSITE" id="PS51831"/>
    </source>
</evidence>
<dbReference type="SMART" id="SM00954">
    <property type="entry name" value="RelA_SpoT"/>
    <property type="match status" value="1"/>
</dbReference>
<dbReference type="CDD" id="cd01668">
    <property type="entry name" value="TGS_RSH"/>
    <property type="match status" value="1"/>
</dbReference>
<dbReference type="InterPro" id="IPR004811">
    <property type="entry name" value="RelA/Spo_fam"/>
</dbReference>
<dbReference type="EMBL" id="WSLF01000005">
    <property type="protein sequence ID" value="KAE9634441.1"/>
    <property type="molecule type" value="Genomic_DNA"/>
</dbReference>
<dbReference type="PROSITE" id="PS50889">
    <property type="entry name" value="S4"/>
    <property type="match status" value="1"/>
</dbReference>
<dbReference type="SUPFAM" id="SSF81271">
    <property type="entry name" value="TGS-like"/>
    <property type="match status" value="1"/>
</dbReference>
<dbReference type="InterPro" id="IPR007685">
    <property type="entry name" value="RelA_SpoT"/>
</dbReference>
<dbReference type="Pfam" id="PF13328">
    <property type="entry name" value="HD_4"/>
    <property type="match status" value="1"/>
</dbReference>
<dbReference type="GO" id="GO:0003723">
    <property type="term" value="F:RNA binding"/>
    <property type="evidence" value="ECO:0007669"/>
    <property type="project" value="UniProtKB-KW"/>
</dbReference>
<evidence type="ECO:0000313" key="10">
    <source>
        <dbReference type="Proteomes" id="UP000483018"/>
    </source>
</evidence>
<dbReference type="AlphaFoldDB" id="A0A7C8LCI5"/>
<dbReference type="InterPro" id="IPR012675">
    <property type="entry name" value="Beta-grasp_dom_sf"/>
</dbReference>
<sequence length="745" mass="85779">MPDEAIYQKLIRTIQSYHPSNDLSMVERAYKLAKEAHKNQYRKSGEPYIIHPLEVAVILAELELDLESITAGILHDTIEDTDYTFEDISRLFSEEIARLVEGVTKLGKIEFSTGNKEMQKEEIQAENYRKMFLAMAQDIRVILIKLADRLHNMRTLRFMSPEKQKEKAYETLHIYAPLAHRLGISKIKVELDDLALRYLEPEAYYDLVGKIAKRRIERVEYVEKIIEQVKKKLDEAGIKATVEGRPKHFFSIYKKMVSQNKTLDQIYDLFAVRAIVDSVKDCYGVLGVVHEMYKPIPGRFKDYIAMPKPNMYQSLHTSVIGPEGEPFEVQIRTWEMHRTAEYGIAAHWKYKEGKKGSKNQDKSQDKTEEKLAWLRQILEWQREMSDNKEFMDALRLDLDIFNDQVYAFTPKGDVISLPYGSTPIDFAYSIHSAVGNKMVGAKVNGKIVTFDYQIKNGDRVEIITSQNSRGPSRDWLKNVKSSQAKTKINQWFKKEFKEENIIRGKEMLEKDAKRRGLNLNDLLKPEGIESVLRKYGFQNWDAVCAAVGHGGLKEGQVIHRLYEEYQKEQKKQITEETIVVPQEESKKPIKKSKSGIVVKGVGDVAVRFSKCCNPVPGDEIVGFITRGRGVSIHRTDCINIIHLSDEDKNRLIDAEWYVAEQDTKNRTYQTEIKVIGEDRMGMLIDISRVLTEEKIPVKALNARTNKNHESIFNITIEISGVQQLEVITKKIKNIPGINDIIRVTT</sequence>
<dbReference type="Pfam" id="PF02824">
    <property type="entry name" value="TGS"/>
    <property type="match status" value="1"/>
</dbReference>
<comment type="function">
    <text evidence="5">In eubacteria ppGpp (guanosine 3'-diphosphate 5'-diphosphate) is a mediator of the stringent response that coordinates a variety of cellular activities in response to changes in nutritional abundance.</text>
</comment>
<evidence type="ECO:0000256" key="1">
    <source>
        <dbReference type="ARBA" id="ARBA00004976"/>
    </source>
</evidence>
<dbReference type="InterPro" id="IPR045865">
    <property type="entry name" value="ACT-like_dom_sf"/>
</dbReference>
<dbReference type="InterPro" id="IPR006674">
    <property type="entry name" value="HD_domain"/>
</dbReference>
<comment type="caution">
    <text evidence="9">The sequence shown here is derived from an EMBL/GenBank/DDBJ whole genome shotgun (WGS) entry which is preliminary data.</text>
</comment>
<dbReference type="GO" id="GO:0005886">
    <property type="term" value="C:plasma membrane"/>
    <property type="evidence" value="ECO:0007669"/>
    <property type="project" value="TreeGrafter"/>
</dbReference>
<dbReference type="SMART" id="SM00471">
    <property type="entry name" value="HDc"/>
    <property type="match status" value="1"/>
</dbReference>
<dbReference type="FunFam" id="1.10.3210.10:FF:000001">
    <property type="entry name" value="GTP pyrophosphokinase RelA"/>
    <property type="match status" value="1"/>
</dbReference>
<dbReference type="CDD" id="cd04876">
    <property type="entry name" value="ACT_RelA-SpoT"/>
    <property type="match status" value="1"/>
</dbReference>
<dbReference type="PROSITE" id="PS51831">
    <property type="entry name" value="HD"/>
    <property type="match status" value="1"/>
</dbReference>
<dbReference type="SUPFAM" id="SSF81301">
    <property type="entry name" value="Nucleotidyltransferase"/>
    <property type="match status" value="1"/>
</dbReference>
<dbReference type="OrthoDB" id="9805041at2"/>
<dbReference type="Pfam" id="PF04607">
    <property type="entry name" value="RelA_SpoT"/>
    <property type="match status" value="1"/>
</dbReference>